<dbReference type="Proteomes" id="UP000501926">
    <property type="component" value="Chromosome"/>
</dbReference>
<accession>A0A6G7GU47</accession>
<evidence type="ECO:0000313" key="2">
    <source>
        <dbReference type="Proteomes" id="UP000501926"/>
    </source>
</evidence>
<dbReference type="EMBL" id="CP049055">
    <property type="protein sequence ID" value="QII12981.1"/>
    <property type="molecule type" value="Genomic_DNA"/>
</dbReference>
<proteinExistence type="predicted"/>
<protein>
    <submittedName>
        <fullName evidence="1">Uncharacterized protein</fullName>
    </submittedName>
</protein>
<gene>
    <name evidence="1" type="ORF">KsCSTR_36020</name>
</gene>
<dbReference type="AlphaFoldDB" id="A0A6G7GU47"/>
<organism evidence="1 2">
    <name type="scientific">Kuenenia stuttgartiensis</name>
    <dbReference type="NCBI Taxonomy" id="174633"/>
    <lineage>
        <taxon>Bacteria</taxon>
        <taxon>Pseudomonadati</taxon>
        <taxon>Planctomycetota</taxon>
        <taxon>Candidatus Brocadiia</taxon>
        <taxon>Candidatus Brocadiales</taxon>
        <taxon>Candidatus Brocadiaceae</taxon>
        <taxon>Candidatus Kuenenia</taxon>
    </lineage>
</organism>
<evidence type="ECO:0000313" key="1">
    <source>
        <dbReference type="EMBL" id="QII12981.1"/>
    </source>
</evidence>
<sequence length="47" mass="5642">MKAFLEWCWQRSKIETGIKKLQQKACRESDVTVLHTIDGKRMYKNNK</sequence>
<reference evidence="1 2" key="1">
    <citation type="submission" date="2020-02" db="EMBL/GenBank/DDBJ databases">
        <title>Newly sequenced genome of strain CSTR1 showed variability in Candidatus Kuenenia stuttgartiensis genomes.</title>
        <authorList>
            <person name="Ding C."/>
            <person name="Adrian L."/>
        </authorList>
    </citation>
    <scope>NUCLEOTIDE SEQUENCE [LARGE SCALE GENOMIC DNA]</scope>
    <source>
        <strain evidence="1 2">CSTR1</strain>
    </source>
</reference>
<name>A0A6G7GU47_KUEST</name>